<evidence type="ECO:0000256" key="1">
    <source>
        <dbReference type="ARBA" id="ARBA00022801"/>
    </source>
</evidence>
<feature type="domain" description="Nudix hydrolase" evidence="2">
    <location>
        <begin position="5"/>
        <end position="136"/>
    </location>
</feature>
<keyword evidence="4" id="KW-1185">Reference proteome</keyword>
<dbReference type="PROSITE" id="PS00893">
    <property type="entry name" value="NUDIX_BOX"/>
    <property type="match status" value="1"/>
</dbReference>
<dbReference type="GO" id="GO:0016787">
    <property type="term" value="F:hydrolase activity"/>
    <property type="evidence" value="ECO:0007669"/>
    <property type="project" value="UniProtKB-KW"/>
</dbReference>
<evidence type="ECO:0000313" key="4">
    <source>
        <dbReference type="Proteomes" id="UP000000254"/>
    </source>
</evidence>
<dbReference type="InterPro" id="IPR020084">
    <property type="entry name" value="NUDIX_hydrolase_CS"/>
</dbReference>
<dbReference type="KEGG" id="smr:Smar_1194"/>
<dbReference type="Gene3D" id="3.90.79.10">
    <property type="entry name" value="Nucleoside Triphosphate Pyrophosphohydrolase"/>
    <property type="match status" value="1"/>
</dbReference>
<accession>A3DNS9</accession>
<dbReference type="InterPro" id="IPR015797">
    <property type="entry name" value="NUDIX_hydrolase-like_dom_sf"/>
</dbReference>
<gene>
    <name evidence="3" type="ordered locus">Smar_1194</name>
</gene>
<dbReference type="Pfam" id="PF00293">
    <property type="entry name" value="NUDIX"/>
    <property type="match status" value="1"/>
</dbReference>
<dbReference type="CDD" id="cd04673">
    <property type="entry name" value="NUDIX_ADPRase"/>
    <property type="match status" value="1"/>
</dbReference>
<evidence type="ECO:0000313" key="3">
    <source>
        <dbReference type="EMBL" id="ABN70289.1"/>
    </source>
</evidence>
<dbReference type="HOGENOM" id="CLU_037162_20_2_2"/>
<organism evidence="3 4">
    <name type="scientific">Staphylothermus marinus (strain ATCC 43588 / DSM 3639 / JCM 9404 / F1)</name>
    <dbReference type="NCBI Taxonomy" id="399550"/>
    <lineage>
        <taxon>Archaea</taxon>
        <taxon>Thermoproteota</taxon>
        <taxon>Thermoprotei</taxon>
        <taxon>Desulfurococcales</taxon>
        <taxon>Desulfurococcaceae</taxon>
        <taxon>Staphylothermus</taxon>
    </lineage>
</organism>
<reference evidence="4" key="1">
    <citation type="journal article" date="2009" name="BMC Genomics">
        <title>The complete genome sequence of Staphylothermus marinus reveals differences in sulfur metabolism among heterotrophic Crenarchaeota.</title>
        <authorList>
            <person name="Anderson I.J."/>
            <person name="Dharmarajan L."/>
            <person name="Rodriguez J."/>
            <person name="Hooper S."/>
            <person name="Porat I."/>
            <person name="Ulrich L.E."/>
            <person name="Elkins J.G."/>
            <person name="Mavromatis K."/>
            <person name="Sun H."/>
            <person name="Land M."/>
            <person name="Lapidus A."/>
            <person name="Lucas S."/>
            <person name="Barry K."/>
            <person name="Huber H."/>
            <person name="Zhulin I.B."/>
            <person name="Whitman W.B."/>
            <person name="Mukhopadhyay B."/>
            <person name="Woese C."/>
            <person name="Bristow J."/>
            <person name="Kyrpides N."/>
        </authorList>
    </citation>
    <scope>NUCLEOTIDE SEQUENCE [LARGE SCALE GENOMIC DNA]</scope>
    <source>
        <strain evidence="4">ATCC 43588 / DSM 3639 / JCM 9404 / F1</strain>
    </source>
</reference>
<evidence type="ECO:0000259" key="2">
    <source>
        <dbReference type="PROSITE" id="PS51462"/>
    </source>
</evidence>
<dbReference type="EMBL" id="CP000575">
    <property type="protein sequence ID" value="ABN70289.1"/>
    <property type="molecule type" value="Genomic_DNA"/>
</dbReference>
<dbReference type="eggNOG" id="arCOG01075">
    <property type="taxonomic scope" value="Archaea"/>
</dbReference>
<dbReference type="SUPFAM" id="SSF55811">
    <property type="entry name" value="Nudix"/>
    <property type="match status" value="1"/>
</dbReference>
<protein>
    <submittedName>
        <fullName evidence="3">NUDIX hydrolase</fullName>
    </submittedName>
</protein>
<dbReference type="PROSITE" id="PS51462">
    <property type="entry name" value="NUDIX"/>
    <property type="match status" value="1"/>
</dbReference>
<dbReference type="STRING" id="399550.Smar_1194"/>
<dbReference type="InterPro" id="IPR000086">
    <property type="entry name" value="NUDIX_hydrolase_dom"/>
</dbReference>
<dbReference type="InterPro" id="IPR020476">
    <property type="entry name" value="Nudix_hydrolase"/>
</dbReference>
<dbReference type="PANTHER" id="PTHR43736:SF1">
    <property type="entry name" value="DIHYDRONEOPTERIN TRIPHOSPHATE DIPHOSPHATASE"/>
    <property type="match status" value="1"/>
</dbReference>
<dbReference type="PANTHER" id="PTHR43736">
    <property type="entry name" value="ADP-RIBOSE PYROPHOSPHATASE"/>
    <property type="match status" value="1"/>
</dbReference>
<keyword evidence="1 3" id="KW-0378">Hydrolase</keyword>
<name>A3DNS9_STAMF</name>
<dbReference type="AlphaFoldDB" id="A3DNS9"/>
<reference evidence="3 4" key="2">
    <citation type="journal article" date="2009" name="Stand. Genomic Sci.">
        <title>Complete genome sequence of Staphylothermus marinus Stetter and Fiala 1986 type strain F1.</title>
        <authorList>
            <person name="Anderson I.J."/>
            <person name="Sun H."/>
            <person name="Lapidus A."/>
            <person name="Copeland A."/>
            <person name="Glavina Del Rio T."/>
            <person name="Tice H."/>
            <person name="Dalin E."/>
            <person name="Lucas S."/>
            <person name="Barry K."/>
            <person name="Land M."/>
            <person name="Richardson P."/>
            <person name="Huber H."/>
            <person name="Kyrpides N.C."/>
        </authorList>
    </citation>
    <scope>NUCLEOTIDE SEQUENCE [LARGE SCALE GENOMIC DNA]</scope>
    <source>
        <strain evidence="4">ATCC 43588 / DSM 3639 / JCM 9404 / F1</strain>
    </source>
</reference>
<proteinExistence type="predicted"/>
<sequence length="152" mass="17033">MISMIRRAVVGVGAVVLVDDKILLVKRGNEPCRGCWSIPGGHLEYGESIGEAARRELLEETGIDARPLGIIYVDEILPKKNCEYHFVLIDVLMNTKYITEPKASSDALQARFYSLADLPKPLTPSTKRFISYLKLLIKKNKLYDSLIPLSEV</sequence>
<dbReference type="Proteomes" id="UP000000254">
    <property type="component" value="Chromosome"/>
</dbReference>
<dbReference type="PRINTS" id="PR00502">
    <property type="entry name" value="NUDIXFAMILY"/>
</dbReference>